<evidence type="ECO:0000313" key="4">
    <source>
        <dbReference type="Proteomes" id="UP000249340"/>
    </source>
</evidence>
<accession>A0A345SV87</accession>
<dbReference type="EMBL" id="CP031264">
    <property type="protein sequence ID" value="AXI77642.1"/>
    <property type="molecule type" value="Genomic_DNA"/>
</dbReference>
<proteinExistence type="predicted"/>
<feature type="transmembrane region" description="Helical" evidence="2">
    <location>
        <begin position="110"/>
        <end position="130"/>
    </location>
</feature>
<keyword evidence="2" id="KW-0472">Membrane</keyword>
<organism evidence="3 4">
    <name type="scientific">Peterkaempfera bronchialis</name>
    <dbReference type="NCBI Taxonomy" id="2126346"/>
    <lineage>
        <taxon>Bacteria</taxon>
        <taxon>Bacillati</taxon>
        <taxon>Actinomycetota</taxon>
        <taxon>Actinomycetes</taxon>
        <taxon>Kitasatosporales</taxon>
        <taxon>Streptomycetaceae</taxon>
        <taxon>Peterkaempfera</taxon>
    </lineage>
</organism>
<dbReference type="Proteomes" id="UP000249340">
    <property type="component" value="Chromosome"/>
</dbReference>
<evidence type="ECO:0000256" key="2">
    <source>
        <dbReference type="SAM" id="Phobius"/>
    </source>
</evidence>
<feature type="region of interest" description="Disordered" evidence="1">
    <location>
        <begin position="430"/>
        <end position="475"/>
    </location>
</feature>
<evidence type="ECO:0000256" key="1">
    <source>
        <dbReference type="SAM" id="MobiDB-lite"/>
    </source>
</evidence>
<dbReference type="KEGG" id="stri:C7M71_009495"/>
<protein>
    <submittedName>
        <fullName evidence="3">Uncharacterized protein</fullName>
    </submittedName>
</protein>
<dbReference type="AlphaFoldDB" id="A0A345SV87"/>
<dbReference type="OrthoDB" id="3435720at2"/>
<feature type="transmembrane region" description="Helical" evidence="2">
    <location>
        <begin position="170"/>
        <end position="190"/>
    </location>
</feature>
<reference evidence="4" key="1">
    <citation type="submission" date="2018-07" db="EMBL/GenBank/DDBJ databases">
        <title>Streptacidiphilus bronchialis DSM 106435 chromosome.</title>
        <authorList>
            <person name="Batra D."/>
            <person name="Gulvik C.A."/>
        </authorList>
    </citation>
    <scope>NUCLEOTIDE SEQUENCE [LARGE SCALE GENOMIC DNA]</scope>
    <source>
        <strain evidence="4">DSM 106435</strain>
    </source>
</reference>
<keyword evidence="2" id="KW-0812">Transmembrane</keyword>
<sequence length="475" mass="50621">MPHAQLTDRTELARLLTELADHPFLTPRAAELRGLAEDLRQDTDLDQWAELDLLHSFARPDDFAAPQRPARSGALAGLLALARQLKGLAPGAALRHLRDRFRERPVREDLAEAALGVLVFVPLLVTWFALMEASDAYGELSREDPRQASRPFLQLWQSGFGGRLPWPARFGNVALLAVVLITLLLMVAGWHARLRARATREQVAEQEQRTALAAELASVLTRTQLLLIGHRASSPQRFTAELTKAAGRMEQLGRKAVAAQTSLARAAASAEGAATVLQEAACRLADEVPPLGDAAARIERAVKAGSDTLQAMHTGTADAVRGVGDRISHAGEVVDAAVTKLAGVQQRLLTSSQSAVEETVRASRALVDSAGRTAGAVDEMRQSAERWDAAAAHWENAAARLDSGIRRLTGVPVQRADALEVVPVATTLSGWPHDHGPAHRGTQIGTGTAPVRGAAPRDTVPGTAAGGPAGQEHSR</sequence>
<gene>
    <name evidence="3" type="ORF">C7M71_009495</name>
</gene>
<evidence type="ECO:0000313" key="3">
    <source>
        <dbReference type="EMBL" id="AXI77642.1"/>
    </source>
</evidence>
<keyword evidence="2" id="KW-1133">Transmembrane helix</keyword>
<name>A0A345SV87_9ACTN</name>
<keyword evidence="4" id="KW-1185">Reference proteome</keyword>
<dbReference type="RefSeq" id="WP_111493618.1">
    <property type="nucleotide sequence ID" value="NZ_CP031264.1"/>
</dbReference>